<gene>
    <name evidence="1" type="ORF">ACCO45_001617</name>
</gene>
<proteinExistence type="predicted"/>
<dbReference type="EMBL" id="JBGNUJ010000002">
    <property type="protein sequence ID" value="KAL3964613.1"/>
    <property type="molecule type" value="Genomic_DNA"/>
</dbReference>
<comment type="caution">
    <text evidence="1">The sequence shown here is derived from an EMBL/GenBank/DDBJ whole genome shotgun (WGS) entry which is preliminary data.</text>
</comment>
<organism evidence="1 2">
    <name type="scientific">Purpureocillium lilacinum</name>
    <name type="common">Paecilomyces lilacinus</name>
    <dbReference type="NCBI Taxonomy" id="33203"/>
    <lineage>
        <taxon>Eukaryota</taxon>
        <taxon>Fungi</taxon>
        <taxon>Dikarya</taxon>
        <taxon>Ascomycota</taxon>
        <taxon>Pezizomycotina</taxon>
        <taxon>Sordariomycetes</taxon>
        <taxon>Hypocreomycetidae</taxon>
        <taxon>Hypocreales</taxon>
        <taxon>Ophiocordycipitaceae</taxon>
        <taxon>Purpureocillium</taxon>
    </lineage>
</organism>
<evidence type="ECO:0000313" key="2">
    <source>
        <dbReference type="Proteomes" id="UP001638806"/>
    </source>
</evidence>
<keyword evidence="2" id="KW-1185">Reference proteome</keyword>
<protein>
    <submittedName>
        <fullName evidence="1">Uncharacterized protein</fullName>
    </submittedName>
</protein>
<sequence>MNDIWTLGELPNELAEFTALYDLPEQQGVTQDDLEREVQQWAVAARGNEFPDEYSTSLMLTLFEDQATPWKRIAARHLDLVVEAAESLVSSILSHVSGEDNSLRERIADEFIAPFFSDRKAALQAKLEELLPQVNSDCQMLALEWLNGPGCAWGKSGAICKEKLRPESGNDIREGCEPGANLQERASTWSKGVQQLRAENLIDSMVVFYGMTMETFLTNVITLAVEKQLMTRLPGIFSTAQVMGLEDDKLKELAEESEDSQADRSKTEEDLAKLKRGLELCEGWRKSSNNLPMASRLPETNGARTNPFLMTCETIG</sequence>
<dbReference type="Proteomes" id="UP001638806">
    <property type="component" value="Unassembled WGS sequence"/>
</dbReference>
<evidence type="ECO:0000313" key="1">
    <source>
        <dbReference type="EMBL" id="KAL3964613.1"/>
    </source>
</evidence>
<name>A0ACC4EAR4_PURLI</name>
<accession>A0ACC4EAR4</accession>
<reference evidence="1" key="1">
    <citation type="submission" date="2024-12" db="EMBL/GenBank/DDBJ databases">
        <title>Comparative genomics and development of molecular markers within Purpureocillium lilacinum and among Purpureocillium species.</title>
        <authorList>
            <person name="Yeh Z.-Y."/>
            <person name="Ni N.-T."/>
            <person name="Lo P.-H."/>
            <person name="Mushyakhwo K."/>
            <person name="Lin C.-F."/>
            <person name="Nai Y.-S."/>
        </authorList>
    </citation>
    <scope>NUCLEOTIDE SEQUENCE</scope>
    <source>
        <strain evidence="1">NCHU-NPUST-175</strain>
    </source>
</reference>